<evidence type="ECO:0000259" key="5">
    <source>
        <dbReference type="Pfam" id="PF00389"/>
    </source>
</evidence>
<dbReference type="Gene3D" id="3.40.50.720">
    <property type="entry name" value="NAD(P)-binding Rossmann-like Domain"/>
    <property type="match status" value="2"/>
</dbReference>
<evidence type="ECO:0000313" key="7">
    <source>
        <dbReference type="EMBL" id="OXC79025.1"/>
    </source>
</evidence>
<dbReference type="PROSITE" id="PS00065">
    <property type="entry name" value="D_2_HYDROXYACID_DH_1"/>
    <property type="match status" value="1"/>
</dbReference>
<dbReference type="Pfam" id="PF02826">
    <property type="entry name" value="2-Hacid_dh_C"/>
    <property type="match status" value="1"/>
</dbReference>
<gene>
    <name evidence="7" type="ORF">BSU04_08975</name>
</gene>
<dbReference type="GO" id="GO:0051287">
    <property type="term" value="F:NAD binding"/>
    <property type="evidence" value="ECO:0007669"/>
    <property type="project" value="InterPro"/>
</dbReference>
<accession>A0A226X6D0</accession>
<dbReference type="GO" id="GO:0016618">
    <property type="term" value="F:hydroxypyruvate reductase [NAD(P)H] activity"/>
    <property type="evidence" value="ECO:0007669"/>
    <property type="project" value="TreeGrafter"/>
</dbReference>
<evidence type="ECO:0000256" key="2">
    <source>
        <dbReference type="ARBA" id="ARBA00023002"/>
    </source>
</evidence>
<dbReference type="GO" id="GO:0030267">
    <property type="term" value="F:glyoxylate reductase (NADPH) activity"/>
    <property type="evidence" value="ECO:0007669"/>
    <property type="project" value="TreeGrafter"/>
</dbReference>
<evidence type="ECO:0000256" key="4">
    <source>
        <dbReference type="RuleBase" id="RU003719"/>
    </source>
</evidence>
<dbReference type="eggNOG" id="COG1052">
    <property type="taxonomic scope" value="Bacteria"/>
</dbReference>
<reference evidence="8" key="1">
    <citation type="submission" date="2017-01" db="EMBL/GenBank/DDBJ databases">
        <title>Genome Analysis of Deinococcus marmoris KOPRI26562.</title>
        <authorList>
            <person name="Kim J.H."/>
            <person name="Oh H.-M."/>
        </authorList>
    </citation>
    <scope>NUCLEOTIDE SEQUENCE [LARGE SCALE GENOMIC DNA]</scope>
    <source>
        <strain evidence="8">PAMC 26633</strain>
    </source>
</reference>
<dbReference type="FunFam" id="3.40.50.720:FF:000213">
    <property type="entry name" value="Putative 2-hydroxyacid dehydrogenase"/>
    <property type="match status" value="1"/>
</dbReference>
<comment type="caution">
    <text evidence="7">The sequence shown here is derived from an EMBL/GenBank/DDBJ whole genome shotgun (WGS) entry which is preliminary data.</text>
</comment>
<proteinExistence type="inferred from homology"/>
<protein>
    <submittedName>
        <fullName evidence="7">D-3-phosphoglycerate dehydrogenase</fullName>
    </submittedName>
</protein>
<dbReference type="PANTHER" id="PTHR10996:SF178">
    <property type="entry name" value="2-HYDROXYACID DEHYDROGENASE YGL185C-RELATED"/>
    <property type="match status" value="1"/>
</dbReference>
<evidence type="ECO:0000256" key="3">
    <source>
        <dbReference type="ARBA" id="ARBA00023027"/>
    </source>
</evidence>
<dbReference type="SUPFAM" id="SSF52283">
    <property type="entry name" value="Formate/glycerate dehydrogenase catalytic domain-like"/>
    <property type="match status" value="1"/>
</dbReference>
<dbReference type="EMBL" id="MTHB01000047">
    <property type="protein sequence ID" value="OXC79025.1"/>
    <property type="molecule type" value="Genomic_DNA"/>
</dbReference>
<keyword evidence="2 4" id="KW-0560">Oxidoreductase</keyword>
<dbReference type="InterPro" id="IPR006140">
    <property type="entry name" value="D-isomer_DH_NAD-bd"/>
</dbReference>
<dbReference type="InterPro" id="IPR006139">
    <property type="entry name" value="D-isomer_2_OHA_DH_cat_dom"/>
</dbReference>
<evidence type="ECO:0000256" key="1">
    <source>
        <dbReference type="ARBA" id="ARBA00022857"/>
    </source>
</evidence>
<dbReference type="CDD" id="cd12156">
    <property type="entry name" value="HPPR"/>
    <property type="match status" value="1"/>
</dbReference>
<comment type="similarity">
    <text evidence="4">Belongs to the D-isomer specific 2-hydroxyacid dehydrogenase family.</text>
</comment>
<dbReference type="GO" id="GO:0005829">
    <property type="term" value="C:cytosol"/>
    <property type="evidence" value="ECO:0007669"/>
    <property type="project" value="TreeGrafter"/>
</dbReference>
<evidence type="ECO:0000313" key="8">
    <source>
        <dbReference type="Proteomes" id="UP000214720"/>
    </source>
</evidence>
<dbReference type="AlphaFoldDB" id="A0A226X6D0"/>
<evidence type="ECO:0000259" key="6">
    <source>
        <dbReference type="Pfam" id="PF02826"/>
    </source>
</evidence>
<sequence length="335" mass="35062">MREGRPDAISKKCETWRFAPSTLAPMLPTVLVLVPLRPESQTTVANAFNVITALDRPALDQALTDHADKIRAVLTNGTIGIDAASIAKLPKLELIGALGAGHENIARDAAQARGITVVNGAGTNDDCVADHAFALLLGVVRQIPVLDRACRAGVWRDELPFQPNFSGKKLGVIGLGNIGRKVAKRAQGFDIEIGYHNRRLQPGSAYTYFDSVVALAEWADYLVVATPGGASTKHLIDASVLAALGSTGYVVNVSRGSVVDTAALADALERGVIAGAGLDVYEGEPAPPALLTGSERVVLTPHVGGRSPEAVAASVQMFVDNATRHFAGEAVLTPV</sequence>
<feature type="domain" description="D-isomer specific 2-hydroxyacid dehydrogenase NAD-binding" evidence="6">
    <location>
        <begin position="133"/>
        <end position="304"/>
    </location>
</feature>
<dbReference type="SUPFAM" id="SSF51735">
    <property type="entry name" value="NAD(P)-binding Rossmann-fold domains"/>
    <property type="match status" value="1"/>
</dbReference>
<feature type="domain" description="D-isomer specific 2-hydroxyacid dehydrogenase catalytic" evidence="5">
    <location>
        <begin position="30"/>
        <end position="335"/>
    </location>
</feature>
<dbReference type="PANTHER" id="PTHR10996">
    <property type="entry name" value="2-HYDROXYACID DEHYDROGENASE-RELATED"/>
    <property type="match status" value="1"/>
</dbReference>
<keyword evidence="3" id="KW-0520">NAD</keyword>
<dbReference type="InterPro" id="IPR036291">
    <property type="entry name" value="NAD(P)-bd_dom_sf"/>
</dbReference>
<dbReference type="Pfam" id="PF00389">
    <property type="entry name" value="2-Hacid_dh"/>
    <property type="match status" value="1"/>
</dbReference>
<dbReference type="InterPro" id="IPR050223">
    <property type="entry name" value="D-isomer_2-hydroxyacid_DH"/>
</dbReference>
<keyword evidence="1" id="KW-0521">NADP</keyword>
<name>A0A226X6D0_CABSO</name>
<organism evidence="7 8">
    <name type="scientific">Caballeronia sordidicola</name>
    <name type="common">Burkholderia sordidicola</name>
    <dbReference type="NCBI Taxonomy" id="196367"/>
    <lineage>
        <taxon>Bacteria</taxon>
        <taxon>Pseudomonadati</taxon>
        <taxon>Pseudomonadota</taxon>
        <taxon>Betaproteobacteria</taxon>
        <taxon>Burkholderiales</taxon>
        <taxon>Burkholderiaceae</taxon>
        <taxon>Caballeronia</taxon>
    </lineage>
</organism>
<dbReference type="Proteomes" id="UP000214720">
    <property type="component" value="Unassembled WGS sequence"/>
</dbReference>
<dbReference type="InterPro" id="IPR029752">
    <property type="entry name" value="D-isomer_DH_CS1"/>
</dbReference>